<dbReference type="PANTHER" id="PTHR43156:SF9">
    <property type="entry name" value="HAMP DOMAIN-CONTAINING PROTEIN"/>
    <property type="match status" value="1"/>
</dbReference>
<proteinExistence type="predicted"/>
<feature type="transmembrane region" description="Helical" evidence="3">
    <location>
        <begin position="21"/>
        <end position="44"/>
    </location>
</feature>
<dbReference type="InterPro" id="IPR052016">
    <property type="entry name" value="Bact_Sigma-Reg"/>
</dbReference>
<organism evidence="5 6">
    <name type="scientific">Paenibacillus chartarius</name>
    <dbReference type="NCBI Taxonomy" id="747481"/>
    <lineage>
        <taxon>Bacteria</taxon>
        <taxon>Bacillati</taxon>
        <taxon>Bacillota</taxon>
        <taxon>Bacilli</taxon>
        <taxon>Bacillales</taxon>
        <taxon>Paenibacillaceae</taxon>
        <taxon>Paenibacillus</taxon>
    </lineage>
</organism>
<dbReference type="PANTHER" id="PTHR43156">
    <property type="entry name" value="STAGE II SPORULATION PROTEIN E-RELATED"/>
    <property type="match status" value="1"/>
</dbReference>
<gene>
    <name evidence="5" type="ORF">ACFFK0_09825</name>
</gene>
<dbReference type="EMBL" id="JBHLWN010000034">
    <property type="protein sequence ID" value="MFC0212761.1"/>
    <property type="molecule type" value="Genomic_DNA"/>
</dbReference>
<dbReference type="InterPro" id="IPR001932">
    <property type="entry name" value="PPM-type_phosphatase-like_dom"/>
</dbReference>
<keyword evidence="1" id="KW-0378">Hydrolase</keyword>
<dbReference type="Gene3D" id="3.60.40.10">
    <property type="entry name" value="PPM-type phosphatase domain"/>
    <property type="match status" value="1"/>
</dbReference>
<keyword evidence="3" id="KW-0812">Transmembrane</keyword>
<dbReference type="Gene3D" id="3.30.450.20">
    <property type="entry name" value="PAS domain"/>
    <property type="match status" value="1"/>
</dbReference>
<dbReference type="RefSeq" id="WP_377469984.1">
    <property type="nucleotide sequence ID" value="NZ_JBHLWN010000034.1"/>
</dbReference>
<accession>A0ABV6DJF5</accession>
<protein>
    <submittedName>
        <fullName evidence="5">SpoIIE family protein phosphatase</fullName>
    </submittedName>
</protein>
<feature type="transmembrane region" description="Helical" evidence="3">
    <location>
        <begin position="306"/>
        <end position="324"/>
    </location>
</feature>
<keyword evidence="2" id="KW-0175">Coiled coil</keyword>
<keyword evidence="3" id="KW-0472">Membrane</keyword>
<feature type="domain" description="PPM-type phosphatase" evidence="4">
    <location>
        <begin position="380"/>
        <end position="615"/>
    </location>
</feature>
<evidence type="ECO:0000259" key="4">
    <source>
        <dbReference type="SMART" id="SM00331"/>
    </source>
</evidence>
<feature type="coiled-coil region" evidence="2">
    <location>
        <begin position="332"/>
        <end position="359"/>
    </location>
</feature>
<comment type="caution">
    <text evidence="5">The sequence shown here is derived from an EMBL/GenBank/DDBJ whole genome shotgun (WGS) entry which is preliminary data.</text>
</comment>
<dbReference type="Pfam" id="PF07228">
    <property type="entry name" value="SpoIIE"/>
    <property type="match status" value="1"/>
</dbReference>
<keyword evidence="3" id="KW-1133">Transmembrane helix</keyword>
<evidence type="ECO:0000256" key="2">
    <source>
        <dbReference type="SAM" id="Coils"/>
    </source>
</evidence>
<evidence type="ECO:0000256" key="3">
    <source>
        <dbReference type="SAM" id="Phobius"/>
    </source>
</evidence>
<evidence type="ECO:0000313" key="5">
    <source>
        <dbReference type="EMBL" id="MFC0212761.1"/>
    </source>
</evidence>
<dbReference type="InterPro" id="IPR036457">
    <property type="entry name" value="PPM-type-like_dom_sf"/>
</dbReference>
<name>A0ABV6DJF5_9BACL</name>
<dbReference type="Proteomes" id="UP001589776">
    <property type="component" value="Unassembled WGS sequence"/>
</dbReference>
<evidence type="ECO:0000256" key="1">
    <source>
        <dbReference type="ARBA" id="ARBA00022801"/>
    </source>
</evidence>
<reference evidence="5 6" key="1">
    <citation type="submission" date="2024-09" db="EMBL/GenBank/DDBJ databases">
        <authorList>
            <person name="Sun Q."/>
            <person name="Mori K."/>
        </authorList>
    </citation>
    <scope>NUCLEOTIDE SEQUENCE [LARGE SCALE GENOMIC DNA]</scope>
    <source>
        <strain evidence="5 6">CCM 7759</strain>
    </source>
</reference>
<sequence>MMNNESTLLERLKHDRSAVRVLIFASAAIVFSMLLIGTIVYTLVEKQAVRKLKEQDLTTIAQAMASKVEGRLQRARETAVLLADDPAVIEWVAGGEQDGRLGSYAKERLYSLAHDYDYKNSFIVSAVSNQYWAESKQVIDYMSKDNPRHVWFYNMLSGGKKVAVQIDSNDIRGQTFVFFNVLMGSPDKPLGVAGVGLSLEDVAKEFQSFKYGTSTHVMLIDAAGTVLLSDRLESDYTKLEKHMPRDMAQTVLSRFHDDTQVLEFTGETGELTDLISYPLRSGDLRVVFTIERAETIAFLQTIKAQTVMATVVTLIVIIVLFFYISRRIFNPYKRALQLNEELEKEVAERTKQLAEQNGRILDSIDYAKRIQTSLLPSEEQMRRLFPQHFVIWKPVEAVGGDFYWIAETPSGVRLAAVGDCTGHGVPGAFMTMLAVTLLNRIVENEAIDDPGMILTRLNVLLKETLKQQDGGSGAGLSDDGLDIGLVGFGGGLVRFAGAKCSLYVIGEGGGEVRMIKGDAKRIGYRRTPDHYTFEVKELSAGSRDTLYMTTDGYLDQNGGDNNYSYGRKRFVELIAAAAGDGMELEEQRRFFEAAMREYMGDAEQRDDWMVVGLRV</sequence>
<keyword evidence="6" id="KW-1185">Reference proteome</keyword>
<dbReference type="SMART" id="SM00331">
    <property type="entry name" value="PP2C_SIG"/>
    <property type="match status" value="1"/>
</dbReference>
<evidence type="ECO:0000313" key="6">
    <source>
        <dbReference type="Proteomes" id="UP001589776"/>
    </source>
</evidence>